<evidence type="ECO:0000313" key="2">
    <source>
        <dbReference type="EMBL" id="HFT94230.1"/>
    </source>
</evidence>
<dbReference type="Gene3D" id="2.60.200.40">
    <property type="match status" value="1"/>
</dbReference>
<dbReference type="SUPFAM" id="SSF111331">
    <property type="entry name" value="NAD kinase/diacylglycerol kinase-like"/>
    <property type="match status" value="1"/>
</dbReference>
<dbReference type="InterPro" id="IPR016064">
    <property type="entry name" value="NAD/diacylglycerol_kinase_sf"/>
</dbReference>
<organism evidence="2">
    <name type="scientific">Leptospirillum ferriphilum</name>
    <dbReference type="NCBI Taxonomy" id="178606"/>
    <lineage>
        <taxon>Bacteria</taxon>
        <taxon>Pseudomonadati</taxon>
        <taxon>Nitrospirota</taxon>
        <taxon>Nitrospiria</taxon>
        <taxon>Nitrospirales</taxon>
        <taxon>Nitrospiraceae</taxon>
        <taxon>Leptospirillum</taxon>
    </lineage>
</organism>
<sequence length="354" mass="40462">MGRILSTFHLFPFSGLPESNRPAPDRRRSLTLSAQEGIPPFRPRNPAFFHNTSSGPFYRRLRHHWWKNWFRLKFPKGFYCPVSHPAEWAECLEKIRNRKPDALFVGGGDGTVHHLLQMDFPQDLPLVPIPLGSANVLSYHLQGKRIPSFLYRDEPFFPVSVRLGEWNDRLFLLMAGAGFDGRAVNKIRPSVKHLLGQAGYLIAALSAMRDWSGSPFRIVLNNEGLKAEEYRTAWCVVRRMPVYFPPFPPETSWEKGRDNLRVDIFTGTTRKDFLIYLLGVGSGVRGISWYRISRWATQVEISGEIPGQMDGEPVLYKDATLSVSSRRITLLFSSRGLKRFGRFYGVCSPSPVYN</sequence>
<dbReference type="InterPro" id="IPR017438">
    <property type="entry name" value="ATP-NAD_kinase_N"/>
</dbReference>
<reference evidence="2" key="1">
    <citation type="journal article" date="2020" name="mSystems">
        <title>Genome- and Community-Level Interaction Insights into Carbon Utilization and Element Cycling Functions of Hydrothermarchaeota in Hydrothermal Sediment.</title>
        <authorList>
            <person name="Zhou Z."/>
            <person name="Liu Y."/>
            <person name="Xu W."/>
            <person name="Pan J."/>
            <person name="Luo Z.H."/>
            <person name="Li M."/>
        </authorList>
    </citation>
    <scope>NUCLEOTIDE SEQUENCE [LARGE SCALE GENOMIC DNA]</scope>
    <source>
        <strain evidence="2">SpSt-902</strain>
    </source>
</reference>
<dbReference type="Pfam" id="PF00781">
    <property type="entry name" value="DAGK_cat"/>
    <property type="match status" value="1"/>
</dbReference>
<dbReference type="InterPro" id="IPR001206">
    <property type="entry name" value="Diacylglycerol_kinase_cat_dom"/>
</dbReference>
<dbReference type="Gene3D" id="3.40.50.10330">
    <property type="entry name" value="Probable inorganic polyphosphate/atp-NAD kinase, domain 1"/>
    <property type="match status" value="1"/>
</dbReference>
<accession>A0A7C3QT44</accession>
<dbReference type="AlphaFoldDB" id="A0A7C3QT44"/>
<comment type="caution">
    <text evidence="2">The sequence shown here is derived from an EMBL/GenBank/DDBJ whole genome shotgun (WGS) entry which is preliminary data.</text>
</comment>
<feature type="domain" description="DAGKc" evidence="1">
    <location>
        <begin position="82"/>
        <end position="143"/>
    </location>
</feature>
<proteinExistence type="predicted"/>
<dbReference type="GO" id="GO:0016301">
    <property type="term" value="F:kinase activity"/>
    <property type="evidence" value="ECO:0007669"/>
    <property type="project" value="InterPro"/>
</dbReference>
<name>A0A7C3QT44_9BACT</name>
<protein>
    <recommendedName>
        <fullName evidence="1">DAGKc domain-containing protein</fullName>
    </recommendedName>
</protein>
<dbReference type="EMBL" id="DTMM01000216">
    <property type="protein sequence ID" value="HFT94230.1"/>
    <property type="molecule type" value="Genomic_DNA"/>
</dbReference>
<gene>
    <name evidence="2" type="ORF">ENX03_09955</name>
</gene>
<evidence type="ECO:0000259" key="1">
    <source>
        <dbReference type="Pfam" id="PF00781"/>
    </source>
</evidence>